<evidence type="ECO:0000256" key="1">
    <source>
        <dbReference type="SAM" id="MobiDB-lite"/>
    </source>
</evidence>
<proteinExistence type="predicted"/>
<organism evidence="3">
    <name type="scientific">uncultured Parcubacteria bacterium Rifle_16ft_4_minimus_23641</name>
    <dbReference type="NCBI Taxonomy" id="1665135"/>
    <lineage>
        <taxon>Bacteria</taxon>
        <taxon>Candidatus Parcubacteria</taxon>
        <taxon>environmental samples</taxon>
    </lineage>
</organism>
<evidence type="ECO:0000313" key="3">
    <source>
        <dbReference type="EMBL" id="AKQ05743.1"/>
    </source>
</evidence>
<keyword evidence="2" id="KW-0812">Transmembrane</keyword>
<feature type="compositionally biased region" description="Pro residues" evidence="1">
    <location>
        <begin position="66"/>
        <end position="80"/>
    </location>
</feature>
<keyword evidence="2" id="KW-0472">Membrane</keyword>
<dbReference type="AlphaFoldDB" id="A0A0H4TCH1"/>
<sequence>MAERRGESGGGGGSDMGILLFAVVLIAALFFARGDSSGLLGNNSGVKFGSPSGSDSVEGGNRDSQLPPPAPPFFVPPPAPIGETISGTVSTQANKDNISMQGFGSTRLGYADEYVQLSAPYANRGKVIITGLILKNRNNESVKIGADEFGNPIALNPGERAVIATAPSPRGFNFKLNKCSGYLAQSKNYSPSISGFCPHISDLPEVRNLSEKCETYLDSLPYCTTPIINFQTGIDNKCASFIAEHAGYPACVNDFKNDSNFDNKEWRIYLGLSQDQSVAPPEPDQTGLSPSQSPNGRAPDASNKYNL</sequence>
<feature type="region of interest" description="Disordered" evidence="1">
    <location>
        <begin position="50"/>
        <end position="85"/>
    </location>
</feature>
<feature type="region of interest" description="Disordered" evidence="1">
    <location>
        <begin position="273"/>
        <end position="307"/>
    </location>
</feature>
<reference evidence="3" key="1">
    <citation type="journal article" date="2015" name="ISME J.">
        <title>Aquifer environment selects for microbial species cohorts in sediment and groundwater.</title>
        <authorList>
            <person name="Hug L.A."/>
            <person name="Thomas B.C."/>
            <person name="Brown C.T."/>
            <person name="Frischkorn K.R."/>
            <person name="Williams K.H."/>
            <person name="Tringe S.G."/>
            <person name="Banfield J.F."/>
        </authorList>
    </citation>
    <scope>NUCLEOTIDE SEQUENCE</scope>
</reference>
<keyword evidence="2" id="KW-1133">Transmembrane helix</keyword>
<feature type="compositionally biased region" description="Polar residues" evidence="1">
    <location>
        <begin position="286"/>
        <end position="295"/>
    </location>
</feature>
<feature type="transmembrane region" description="Helical" evidence="2">
    <location>
        <begin position="12"/>
        <end position="32"/>
    </location>
</feature>
<evidence type="ECO:0000256" key="2">
    <source>
        <dbReference type="SAM" id="Phobius"/>
    </source>
</evidence>
<protein>
    <submittedName>
        <fullName evidence="3">NAD(FAD)-utilizing dehydrogenase</fullName>
    </submittedName>
</protein>
<dbReference type="EMBL" id="KT007084">
    <property type="protein sequence ID" value="AKQ05743.1"/>
    <property type="molecule type" value="Genomic_DNA"/>
</dbReference>
<accession>A0A0H4TCH1</accession>
<name>A0A0H4TCH1_9BACT</name>